<gene>
    <name evidence="1" type="ORF">EZS28_053309</name>
</gene>
<reference evidence="1 2" key="1">
    <citation type="submission" date="2019-03" db="EMBL/GenBank/DDBJ databases">
        <title>Single cell metagenomics reveals metabolic interactions within the superorganism composed of flagellate Streblomastix strix and complex community of Bacteroidetes bacteria on its surface.</title>
        <authorList>
            <person name="Treitli S.C."/>
            <person name="Kolisko M."/>
            <person name="Husnik F."/>
            <person name="Keeling P."/>
            <person name="Hampl V."/>
        </authorList>
    </citation>
    <scope>NUCLEOTIDE SEQUENCE [LARGE SCALE GENOMIC DNA]</scope>
    <source>
        <strain evidence="1">ST1C</strain>
    </source>
</reference>
<evidence type="ECO:0000313" key="1">
    <source>
        <dbReference type="EMBL" id="KAA6332163.1"/>
    </source>
</evidence>
<evidence type="ECO:0000313" key="2">
    <source>
        <dbReference type="Proteomes" id="UP000324800"/>
    </source>
</evidence>
<name>A0A5J4RGL1_9EUKA</name>
<dbReference type="AlphaFoldDB" id="A0A5J4RGL1"/>
<comment type="caution">
    <text evidence="1">The sequence shown here is derived from an EMBL/GenBank/DDBJ whole genome shotgun (WGS) entry which is preliminary data.</text>
</comment>
<organism evidence="1 2">
    <name type="scientific">Streblomastix strix</name>
    <dbReference type="NCBI Taxonomy" id="222440"/>
    <lineage>
        <taxon>Eukaryota</taxon>
        <taxon>Metamonada</taxon>
        <taxon>Preaxostyla</taxon>
        <taxon>Oxymonadida</taxon>
        <taxon>Streblomastigidae</taxon>
        <taxon>Streblomastix</taxon>
    </lineage>
</organism>
<proteinExistence type="predicted"/>
<sequence length="97" mass="10321">MAAGIFSKLKKLVQVVGKGVSWMNVKIVKSIMPISNALFQSLGPAGSVIANGMSAGSSEILRYSDRMIVVNEKGPCPHIDKHDDLSTSEITSDISNC</sequence>
<dbReference type="Proteomes" id="UP000324800">
    <property type="component" value="Unassembled WGS sequence"/>
</dbReference>
<accession>A0A5J4RGL1</accession>
<dbReference type="EMBL" id="SNRW01042466">
    <property type="protein sequence ID" value="KAA6332163.1"/>
    <property type="molecule type" value="Genomic_DNA"/>
</dbReference>
<protein>
    <submittedName>
        <fullName evidence="1">Uncharacterized protein</fullName>
    </submittedName>
</protein>